<evidence type="ECO:0000259" key="9">
    <source>
        <dbReference type="PROSITE" id="PS50885"/>
    </source>
</evidence>
<evidence type="ECO:0000256" key="3">
    <source>
        <dbReference type="ARBA" id="ARBA00023136"/>
    </source>
</evidence>
<dbReference type="Gene3D" id="6.10.340.10">
    <property type="match status" value="1"/>
</dbReference>
<keyword evidence="7" id="KW-0812">Transmembrane</keyword>
<dbReference type="PROSITE" id="PS50111">
    <property type="entry name" value="CHEMOTAXIS_TRANSDUC_2"/>
    <property type="match status" value="1"/>
</dbReference>
<feature type="transmembrane region" description="Helical" evidence="7">
    <location>
        <begin position="45"/>
        <end position="68"/>
    </location>
</feature>
<dbReference type="EMBL" id="JACJVN010000026">
    <property type="protein sequence ID" value="MBB6677020.1"/>
    <property type="molecule type" value="Genomic_DNA"/>
</dbReference>
<dbReference type="InterPro" id="IPR004089">
    <property type="entry name" value="MCPsignal_dom"/>
</dbReference>
<dbReference type="GO" id="GO:0004888">
    <property type="term" value="F:transmembrane signaling receptor activity"/>
    <property type="evidence" value="ECO:0007669"/>
    <property type="project" value="InterPro"/>
</dbReference>
<gene>
    <name evidence="10" type="ORF">H4Q31_06705</name>
</gene>
<evidence type="ECO:0000313" key="11">
    <source>
        <dbReference type="Proteomes" id="UP000574133"/>
    </source>
</evidence>
<comment type="subcellular location">
    <subcellularLocation>
        <location evidence="1">Cell membrane</location>
    </subcellularLocation>
</comment>
<evidence type="ECO:0000256" key="7">
    <source>
        <dbReference type="SAM" id="Phobius"/>
    </source>
</evidence>
<comment type="similarity">
    <text evidence="5">Belongs to the methyl-accepting chemotaxis (MCP) protein family.</text>
</comment>
<dbReference type="SMART" id="SM00283">
    <property type="entry name" value="MA"/>
    <property type="match status" value="1"/>
</dbReference>
<dbReference type="PANTHER" id="PTHR32089">
    <property type="entry name" value="METHYL-ACCEPTING CHEMOTAXIS PROTEIN MCPB"/>
    <property type="match status" value="1"/>
</dbReference>
<dbReference type="GO" id="GO:0007165">
    <property type="term" value="P:signal transduction"/>
    <property type="evidence" value="ECO:0007669"/>
    <property type="project" value="UniProtKB-KW"/>
</dbReference>
<dbReference type="RefSeq" id="WP_185178309.1">
    <property type="nucleotide sequence ID" value="NZ_CBCSEP010000021.1"/>
</dbReference>
<evidence type="ECO:0000259" key="8">
    <source>
        <dbReference type="PROSITE" id="PS50111"/>
    </source>
</evidence>
<dbReference type="PRINTS" id="PR00260">
    <property type="entry name" value="CHEMTRNSDUCR"/>
</dbReference>
<feature type="transmembrane region" description="Helical" evidence="7">
    <location>
        <begin position="12"/>
        <end position="33"/>
    </location>
</feature>
<keyword evidence="7" id="KW-1133">Transmembrane helix</keyword>
<comment type="caution">
    <text evidence="10">The sequence shown here is derived from an EMBL/GenBank/DDBJ whole genome shotgun (WGS) entry which is preliminary data.</text>
</comment>
<proteinExistence type="inferred from homology"/>
<evidence type="ECO:0000256" key="5">
    <source>
        <dbReference type="ARBA" id="ARBA00029447"/>
    </source>
</evidence>
<feature type="domain" description="Methyl-accepting transducer" evidence="8">
    <location>
        <begin position="140"/>
        <end position="411"/>
    </location>
</feature>
<keyword evidence="3 7" id="KW-0472">Membrane</keyword>
<sequence>MTKKTDTITLSSYLIRSGIPAAIGAGLLGWGVLAVNGADADPRKMIISILAIFCCGGLLGAGIGMLNFRRFVYPMGKIMTHMSQMANGDFSTQLNEDNLRMLKPIAASINGMSIEIQKVIQQVKAMSYRINSASGQLSAGAEQNSKAVEYIAGTIGDIAQSSERQLRMVEEGTAVFHSMAAGAQQIAAGSQHAMKAAQHTLQEVIEGSSAIASAVEQMSSIHETMNLLSEAIGQLGERSRHIGDIVNTISEISAQTNLLALNASIEAARAGEHGRGFSIVASEVKKLSVQSESNTQQVTQYIQEIQHHIQKVVEATAAGRQEVDRGMGAVRNAGDSFQHIQHSLDDLQRGVAEVTSVSSIIAQSADTVIEKIEGIATLSRDNTVGTESISSAAQQQLASGEEITASSAELQTMAGQLQEQVKTFKV</sequence>
<dbReference type="InterPro" id="IPR004090">
    <property type="entry name" value="Chemotax_Me-accpt_rcpt"/>
</dbReference>
<evidence type="ECO:0000256" key="6">
    <source>
        <dbReference type="PROSITE-ProRule" id="PRU00284"/>
    </source>
</evidence>
<evidence type="ECO:0000313" key="10">
    <source>
        <dbReference type="EMBL" id="MBB6677020.1"/>
    </source>
</evidence>
<dbReference type="Gene3D" id="1.10.287.950">
    <property type="entry name" value="Methyl-accepting chemotaxis protein"/>
    <property type="match status" value="1"/>
</dbReference>
<evidence type="ECO:0008006" key="12">
    <source>
        <dbReference type="Google" id="ProtNLM"/>
    </source>
</evidence>
<dbReference type="AlphaFoldDB" id="A0A841TCQ3"/>
<name>A0A841TCQ3_9BACL</name>
<keyword evidence="4 6" id="KW-0807">Transducer</keyword>
<dbReference type="InterPro" id="IPR003660">
    <property type="entry name" value="HAMP_dom"/>
</dbReference>
<feature type="domain" description="HAMP" evidence="9">
    <location>
        <begin position="69"/>
        <end position="121"/>
    </location>
</feature>
<keyword evidence="11" id="KW-1185">Reference proteome</keyword>
<dbReference type="GO" id="GO:0005886">
    <property type="term" value="C:plasma membrane"/>
    <property type="evidence" value="ECO:0007669"/>
    <property type="project" value="UniProtKB-SubCell"/>
</dbReference>
<dbReference type="Pfam" id="PF00015">
    <property type="entry name" value="MCPsignal"/>
    <property type="match status" value="1"/>
</dbReference>
<evidence type="ECO:0000256" key="1">
    <source>
        <dbReference type="ARBA" id="ARBA00004236"/>
    </source>
</evidence>
<dbReference type="Proteomes" id="UP000574133">
    <property type="component" value="Unassembled WGS sequence"/>
</dbReference>
<dbReference type="GO" id="GO:0006935">
    <property type="term" value="P:chemotaxis"/>
    <property type="evidence" value="ECO:0007669"/>
    <property type="project" value="InterPro"/>
</dbReference>
<organism evidence="10 11">
    <name type="scientific">Cohnella lubricantis</name>
    <dbReference type="NCBI Taxonomy" id="2163172"/>
    <lineage>
        <taxon>Bacteria</taxon>
        <taxon>Bacillati</taxon>
        <taxon>Bacillota</taxon>
        <taxon>Bacilli</taxon>
        <taxon>Bacillales</taxon>
        <taxon>Paenibacillaceae</taxon>
        <taxon>Cohnella</taxon>
    </lineage>
</organism>
<accession>A0A841TCQ3</accession>
<evidence type="ECO:0000256" key="4">
    <source>
        <dbReference type="ARBA" id="ARBA00023224"/>
    </source>
</evidence>
<reference evidence="10 11" key="1">
    <citation type="submission" date="2020-08" db="EMBL/GenBank/DDBJ databases">
        <title>Cohnella phylogeny.</title>
        <authorList>
            <person name="Dunlap C."/>
        </authorList>
    </citation>
    <scope>NUCLEOTIDE SEQUENCE [LARGE SCALE GENOMIC DNA]</scope>
    <source>
        <strain evidence="10 11">DSM 103658</strain>
    </source>
</reference>
<dbReference type="PROSITE" id="PS50885">
    <property type="entry name" value="HAMP"/>
    <property type="match status" value="1"/>
</dbReference>
<keyword evidence="2" id="KW-1003">Cell membrane</keyword>
<protein>
    <recommendedName>
        <fullName evidence="12">Methyl-accepting chemotaxis protein</fullName>
    </recommendedName>
</protein>
<evidence type="ECO:0000256" key="2">
    <source>
        <dbReference type="ARBA" id="ARBA00022475"/>
    </source>
</evidence>
<dbReference type="PANTHER" id="PTHR32089:SF112">
    <property type="entry name" value="LYSOZYME-LIKE PROTEIN-RELATED"/>
    <property type="match status" value="1"/>
</dbReference>
<dbReference type="SUPFAM" id="SSF58104">
    <property type="entry name" value="Methyl-accepting chemotaxis protein (MCP) signaling domain"/>
    <property type="match status" value="1"/>
</dbReference>